<keyword evidence="3" id="KW-1185">Reference proteome</keyword>
<evidence type="ECO:0000256" key="1">
    <source>
        <dbReference type="SAM" id="MobiDB-lite"/>
    </source>
</evidence>
<feature type="region of interest" description="Disordered" evidence="1">
    <location>
        <begin position="1"/>
        <end position="36"/>
    </location>
</feature>
<accession>A0A5B7H5U3</accession>
<organism evidence="2 3">
    <name type="scientific">Portunus trituberculatus</name>
    <name type="common">Swimming crab</name>
    <name type="synonym">Neptunus trituberculatus</name>
    <dbReference type="NCBI Taxonomy" id="210409"/>
    <lineage>
        <taxon>Eukaryota</taxon>
        <taxon>Metazoa</taxon>
        <taxon>Ecdysozoa</taxon>
        <taxon>Arthropoda</taxon>
        <taxon>Crustacea</taxon>
        <taxon>Multicrustacea</taxon>
        <taxon>Malacostraca</taxon>
        <taxon>Eumalacostraca</taxon>
        <taxon>Eucarida</taxon>
        <taxon>Decapoda</taxon>
        <taxon>Pleocyemata</taxon>
        <taxon>Brachyura</taxon>
        <taxon>Eubrachyura</taxon>
        <taxon>Portunoidea</taxon>
        <taxon>Portunidae</taxon>
        <taxon>Portuninae</taxon>
        <taxon>Portunus</taxon>
    </lineage>
</organism>
<gene>
    <name evidence="2" type="ORF">E2C01_059608</name>
</gene>
<sequence length="131" mass="14499">MRLHVPQPDTAEREEAGRGREERGTCGWEGGSTGEADARATLVTAAGGAAGGRHREHWHVPDGLFPPGAPRCCSGVLRDWHGWEGVWCEGQEEQWWSRSHCSLPAPHGRCIPRLPQDRTRPTHFHGIPPDM</sequence>
<proteinExistence type="predicted"/>
<dbReference type="Proteomes" id="UP000324222">
    <property type="component" value="Unassembled WGS sequence"/>
</dbReference>
<evidence type="ECO:0000313" key="2">
    <source>
        <dbReference type="EMBL" id="MPC65473.1"/>
    </source>
</evidence>
<name>A0A5B7H5U3_PORTR</name>
<evidence type="ECO:0000313" key="3">
    <source>
        <dbReference type="Proteomes" id="UP000324222"/>
    </source>
</evidence>
<protein>
    <submittedName>
        <fullName evidence="2">Uncharacterized protein</fullName>
    </submittedName>
</protein>
<dbReference type="AlphaFoldDB" id="A0A5B7H5U3"/>
<dbReference type="EMBL" id="VSRR010023410">
    <property type="protein sequence ID" value="MPC65473.1"/>
    <property type="molecule type" value="Genomic_DNA"/>
</dbReference>
<feature type="compositionally biased region" description="Basic and acidic residues" evidence="1">
    <location>
        <begin position="10"/>
        <end position="24"/>
    </location>
</feature>
<comment type="caution">
    <text evidence="2">The sequence shown here is derived from an EMBL/GenBank/DDBJ whole genome shotgun (WGS) entry which is preliminary data.</text>
</comment>
<reference evidence="2 3" key="1">
    <citation type="submission" date="2019-05" db="EMBL/GenBank/DDBJ databases">
        <title>Another draft genome of Portunus trituberculatus and its Hox gene families provides insights of decapod evolution.</title>
        <authorList>
            <person name="Jeong J.-H."/>
            <person name="Song I."/>
            <person name="Kim S."/>
            <person name="Choi T."/>
            <person name="Kim D."/>
            <person name="Ryu S."/>
            <person name="Kim W."/>
        </authorList>
    </citation>
    <scope>NUCLEOTIDE SEQUENCE [LARGE SCALE GENOMIC DNA]</scope>
    <source>
        <tissue evidence="2">Muscle</tissue>
    </source>
</reference>